<dbReference type="AlphaFoldDB" id="A0ABD6EEC1"/>
<dbReference type="Proteomes" id="UP001608902">
    <property type="component" value="Unassembled WGS sequence"/>
</dbReference>
<gene>
    <name evidence="3" type="ORF">AB6A40_001917</name>
</gene>
<accession>A0ABD6EEC1</accession>
<protein>
    <submittedName>
        <fullName evidence="3">Uncharacterized protein</fullName>
    </submittedName>
</protein>
<evidence type="ECO:0000256" key="2">
    <source>
        <dbReference type="SAM" id="Phobius"/>
    </source>
</evidence>
<dbReference type="EMBL" id="JBGFUD010000772">
    <property type="protein sequence ID" value="MFH4975208.1"/>
    <property type="molecule type" value="Genomic_DNA"/>
</dbReference>
<proteinExistence type="predicted"/>
<keyword evidence="2" id="KW-0472">Membrane</keyword>
<feature type="transmembrane region" description="Helical" evidence="2">
    <location>
        <begin position="6"/>
        <end position="29"/>
    </location>
</feature>
<keyword evidence="2" id="KW-1133">Transmembrane helix</keyword>
<feature type="region of interest" description="Disordered" evidence="1">
    <location>
        <begin position="70"/>
        <end position="102"/>
    </location>
</feature>
<name>A0ABD6EEC1_9BILA</name>
<keyword evidence="4" id="KW-1185">Reference proteome</keyword>
<evidence type="ECO:0000313" key="4">
    <source>
        <dbReference type="Proteomes" id="UP001608902"/>
    </source>
</evidence>
<feature type="compositionally biased region" description="Polar residues" evidence="1">
    <location>
        <begin position="70"/>
        <end position="80"/>
    </location>
</feature>
<reference evidence="3 4" key="1">
    <citation type="submission" date="2024-08" db="EMBL/GenBank/DDBJ databases">
        <title>Gnathostoma spinigerum genome.</title>
        <authorList>
            <person name="Gonzalez-Bertolin B."/>
            <person name="Monzon S."/>
            <person name="Zaballos A."/>
            <person name="Jimenez P."/>
            <person name="Dekumyoy P."/>
            <person name="Varona S."/>
            <person name="Cuesta I."/>
            <person name="Sumanam S."/>
            <person name="Adisakwattana P."/>
            <person name="Gasser R.B."/>
            <person name="Hernandez-Gonzalez A."/>
            <person name="Young N.D."/>
            <person name="Perteguer M.J."/>
        </authorList>
    </citation>
    <scope>NUCLEOTIDE SEQUENCE [LARGE SCALE GENOMIC DNA]</scope>
    <source>
        <strain evidence="3">AL3</strain>
        <tissue evidence="3">Liver</tissue>
    </source>
</reference>
<sequence length="192" mass="22011">MKEYVLVIIAIFAAVLVIGLLIGTIGLCFRVRKATARHQKHTVHVVPSLASPIYPVNDSGKHRPVGALEQSSFHSSSYRTENPLHIPRVPEPSTRSHSTHSRSLNDIQISFIKRDSRSNSVFSHRRKQHPCEFVDRDPPTEESRCDFLTPIDFEKSNVPKSNATSIYGRIPDRPDIRYIYQDDRQYRSFDRS</sequence>
<keyword evidence="2" id="KW-0812">Transmembrane</keyword>
<comment type="caution">
    <text evidence="3">The sequence shown here is derived from an EMBL/GenBank/DDBJ whole genome shotgun (WGS) entry which is preliminary data.</text>
</comment>
<evidence type="ECO:0000313" key="3">
    <source>
        <dbReference type="EMBL" id="MFH4975208.1"/>
    </source>
</evidence>
<organism evidence="3 4">
    <name type="scientific">Gnathostoma spinigerum</name>
    <dbReference type="NCBI Taxonomy" id="75299"/>
    <lineage>
        <taxon>Eukaryota</taxon>
        <taxon>Metazoa</taxon>
        <taxon>Ecdysozoa</taxon>
        <taxon>Nematoda</taxon>
        <taxon>Chromadorea</taxon>
        <taxon>Rhabditida</taxon>
        <taxon>Spirurina</taxon>
        <taxon>Gnathostomatomorpha</taxon>
        <taxon>Gnathostomatoidea</taxon>
        <taxon>Gnathostomatidae</taxon>
        <taxon>Gnathostoma</taxon>
    </lineage>
</organism>
<evidence type="ECO:0000256" key="1">
    <source>
        <dbReference type="SAM" id="MobiDB-lite"/>
    </source>
</evidence>